<dbReference type="AlphaFoldDB" id="A0A183KIZ0"/>
<protein>
    <submittedName>
        <fullName evidence="1 3">Uncharacterized protein</fullName>
    </submittedName>
</protein>
<reference evidence="3" key="1">
    <citation type="submission" date="2016-06" db="UniProtKB">
        <authorList>
            <consortium name="WormBaseParasite"/>
        </authorList>
    </citation>
    <scope>IDENTIFICATION</scope>
</reference>
<organism evidence="3">
    <name type="scientific">Schistosoma curassoni</name>
    <dbReference type="NCBI Taxonomy" id="6186"/>
    <lineage>
        <taxon>Eukaryota</taxon>
        <taxon>Metazoa</taxon>
        <taxon>Spiralia</taxon>
        <taxon>Lophotrochozoa</taxon>
        <taxon>Platyhelminthes</taxon>
        <taxon>Trematoda</taxon>
        <taxon>Digenea</taxon>
        <taxon>Strigeidida</taxon>
        <taxon>Schistosomatoidea</taxon>
        <taxon>Schistosomatidae</taxon>
        <taxon>Schistosoma</taxon>
    </lineage>
</organism>
<sequence length="37" mass="4325">MLCLLVTASHIHNHIWLNLVQMLFSILRYDMVCLIGI</sequence>
<gene>
    <name evidence="1" type="ORF">SCUD_LOCUS14994</name>
</gene>
<keyword evidence="2" id="KW-1185">Reference proteome</keyword>
<dbReference type="Proteomes" id="UP000279833">
    <property type="component" value="Unassembled WGS sequence"/>
</dbReference>
<dbReference type="EMBL" id="UZAK01037200">
    <property type="protein sequence ID" value="VDP58081.1"/>
    <property type="molecule type" value="Genomic_DNA"/>
</dbReference>
<evidence type="ECO:0000313" key="2">
    <source>
        <dbReference type="Proteomes" id="UP000279833"/>
    </source>
</evidence>
<dbReference type="WBParaSite" id="SCUD_0001499901-mRNA-1">
    <property type="protein sequence ID" value="SCUD_0001499901-mRNA-1"/>
    <property type="gene ID" value="SCUD_0001499901"/>
</dbReference>
<accession>A0A183KIZ0</accession>
<reference evidence="1 2" key="2">
    <citation type="submission" date="2018-11" db="EMBL/GenBank/DDBJ databases">
        <authorList>
            <consortium name="Pathogen Informatics"/>
        </authorList>
    </citation>
    <scope>NUCLEOTIDE SEQUENCE [LARGE SCALE GENOMIC DNA]</scope>
    <source>
        <strain evidence="1">Dakar</strain>
        <strain evidence="2">Dakar, Senegal</strain>
    </source>
</reference>
<proteinExistence type="predicted"/>
<evidence type="ECO:0000313" key="3">
    <source>
        <dbReference type="WBParaSite" id="SCUD_0001499901-mRNA-1"/>
    </source>
</evidence>
<name>A0A183KIZ0_9TREM</name>
<evidence type="ECO:0000313" key="1">
    <source>
        <dbReference type="EMBL" id="VDP58081.1"/>
    </source>
</evidence>